<dbReference type="eggNOG" id="arCOG01811">
    <property type="taxonomic scope" value="Archaea"/>
</dbReference>
<keyword evidence="4 6" id="KW-1133">Transmembrane helix</keyword>
<feature type="transmembrane region" description="Helical" evidence="6">
    <location>
        <begin position="255"/>
        <end position="276"/>
    </location>
</feature>
<evidence type="ECO:0000256" key="1">
    <source>
        <dbReference type="ARBA" id="ARBA00004651"/>
    </source>
</evidence>
<dbReference type="PANTHER" id="PTHR35402:SF1">
    <property type="entry name" value="TYPE II SECRETION SYSTEM PROTEIN GSPF DOMAIN-CONTAINING PROTEIN"/>
    <property type="match status" value="1"/>
</dbReference>
<dbReference type="HOGENOM" id="CLU_077875_0_0_2"/>
<dbReference type="OrthoDB" id="77962at2157"/>
<evidence type="ECO:0000256" key="2">
    <source>
        <dbReference type="ARBA" id="ARBA00022475"/>
    </source>
</evidence>
<feature type="transmembrane region" description="Helical" evidence="6">
    <location>
        <begin position="209"/>
        <end position="235"/>
    </location>
</feature>
<keyword evidence="9" id="KW-1185">Reference proteome</keyword>
<dbReference type="PATRIC" id="fig|634498.28.peg.672"/>
<dbReference type="AlphaFoldDB" id="D3E1W0"/>
<accession>D3E1W0</accession>
<proteinExistence type="predicted"/>
<dbReference type="Proteomes" id="UP000008680">
    <property type="component" value="Chromosome"/>
</dbReference>
<evidence type="ECO:0000256" key="4">
    <source>
        <dbReference type="ARBA" id="ARBA00022989"/>
    </source>
</evidence>
<dbReference type="EMBL" id="CP001719">
    <property type="protein sequence ID" value="ADC46521.1"/>
    <property type="molecule type" value="Genomic_DNA"/>
</dbReference>
<dbReference type="Gene3D" id="1.20.81.30">
    <property type="entry name" value="Type II secretion system (T2SS), domain F"/>
    <property type="match status" value="1"/>
</dbReference>
<dbReference type="STRING" id="634498.mru_0670"/>
<protein>
    <submittedName>
        <fullName evidence="8">Type II secretion system protein F GspF2</fullName>
    </submittedName>
</protein>
<evidence type="ECO:0000256" key="5">
    <source>
        <dbReference type="ARBA" id="ARBA00023136"/>
    </source>
</evidence>
<evidence type="ECO:0000313" key="9">
    <source>
        <dbReference type="Proteomes" id="UP000008680"/>
    </source>
</evidence>
<comment type="subcellular location">
    <subcellularLocation>
        <location evidence="1">Cell membrane</location>
        <topology evidence="1">Multi-pass membrane protein</topology>
    </subcellularLocation>
</comment>
<keyword evidence="5 6" id="KW-0472">Membrane</keyword>
<dbReference type="GO" id="GO:0005886">
    <property type="term" value="C:plasma membrane"/>
    <property type="evidence" value="ECO:0007669"/>
    <property type="project" value="UniProtKB-SubCell"/>
</dbReference>
<feature type="domain" description="Type II secretion system protein GspF" evidence="7">
    <location>
        <begin position="105"/>
        <end position="231"/>
    </location>
</feature>
<dbReference type="KEGG" id="mru:mru_0670"/>
<reference evidence="8 9" key="1">
    <citation type="journal article" date="2010" name="PLoS ONE">
        <title>The genome sequence of the rumen methanogen Methanobrevibacter ruminantium reveals new possibilities for controlling ruminant methane emissions.</title>
        <authorList>
            <person name="Leahy S.C."/>
            <person name="Kelly W.J."/>
            <person name="Altermann E."/>
            <person name="Ronimus R.S."/>
            <person name="Yeoman C.J."/>
            <person name="Pacheco D.M."/>
            <person name="Li D."/>
            <person name="Kong Z."/>
            <person name="McTavish S."/>
            <person name="Sang C."/>
            <person name="Lambie S.C."/>
            <person name="Janssen P.H."/>
            <person name="Dey D."/>
            <person name="Attwood G.T."/>
        </authorList>
    </citation>
    <scope>NUCLEOTIDE SEQUENCE [LARGE SCALE GENOMIC DNA]</scope>
    <source>
        <strain evidence="9">ATCC 35063 / DSM 1093 / JCM 13430 / OCM 146 / M1</strain>
    </source>
</reference>
<name>D3E1W0_METRM</name>
<dbReference type="GeneID" id="8770317"/>
<keyword evidence="3 6" id="KW-0812">Transmembrane</keyword>
<dbReference type="InterPro" id="IPR056569">
    <property type="entry name" value="ArlJ-like"/>
</dbReference>
<feature type="transmembrane region" description="Helical" evidence="6">
    <location>
        <begin position="68"/>
        <end position="89"/>
    </location>
</feature>
<evidence type="ECO:0000313" key="8">
    <source>
        <dbReference type="EMBL" id="ADC46521.1"/>
    </source>
</evidence>
<dbReference type="InterPro" id="IPR018076">
    <property type="entry name" value="T2SS_GspF_dom"/>
</dbReference>
<dbReference type="PANTHER" id="PTHR35402">
    <property type="entry name" value="INTEGRAL MEMBRANE PROTEIN-RELATED"/>
    <property type="match status" value="1"/>
</dbReference>
<dbReference type="Pfam" id="PF00482">
    <property type="entry name" value="T2SSF"/>
    <property type="match status" value="1"/>
</dbReference>
<organism evidence="8 9">
    <name type="scientific">Methanobrevibacter ruminantium (strain ATCC 35063 / DSM 1093 / JCM 13430 / OCM 146 / M1)</name>
    <name type="common">Methanobacterium ruminantium</name>
    <dbReference type="NCBI Taxonomy" id="634498"/>
    <lineage>
        <taxon>Archaea</taxon>
        <taxon>Methanobacteriati</taxon>
        <taxon>Methanobacteriota</taxon>
        <taxon>Methanomada group</taxon>
        <taxon>Methanobacteria</taxon>
        <taxon>Methanobacteriales</taxon>
        <taxon>Methanobacteriaceae</taxon>
        <taxon>Methanobrevibacter</taxon>
    </lineage>
</organism>
<evidence type="ECO:0000259" key="7">
    <source>
        <dbReference type="Pfam" id="PF00482"/>
    </source>
</evidence>
<sequence>MFVEDLINNLSNFIESRLSDKILIFLQEYFLKAGIFTLASQIIAILFISIVFTLILALMIALLFSFDILMAILLAIFIPLLSFILFVFIKSERRREELENSIPDFLRQLASMLRVGMSLENALVDLSEHGNGPLYDELRRVVVEIRMGKSFDESFRNMAKRLDSKDLERSFKIILNAHKSGGGLADVISDVSDDLRAMLILKRERKSSVMMSIMFLVLASVVAAPFALGMVGVYSSFMIELNRSSAICQLAPTVALIYLIIHSILAGFLIALIMYGDIKKGVKFSIPITALAFFLFYLINVFGLSFFGF</sequence>
<feature type="transmembrane region" description="Helical" evidence="6">
    <location>
        <begin position="29"/>
        <end position="62"/>
    </location>
</feature>
<evidence type="ECO:0000256" key="3">
    <source>
        <dbReference type="ARBA" id="ARBA00022692"/>
    </source>
</evidence>
<gene>
    <name evidence="8" type="primary">gspF2</name>
    <name evidence="8" type="ordered locus">mru_0670</name>
</gene>
<evidence type="ECO:0000256" key="6">
    <source>
        <dbReference type="SAM" id="Phobius"/>
    </source>
</evidence>
<keyword evidence="2" id="KW-1003">Cell membrane</keyword>
<feature type="transmembrane region" description="Helical" evidence="6">
    <location>
        <begin position="288"/>
        <end position="307"/>
    </location>
</feature>
<dbReference type="RefSeq" id="WP_012955472.1">
    <property type="nucleotide sequence ID" value="NC_013790.1"/>
</dbReference>
<dbReference type="InterPro" id="IPR042094">
    <property type="entry name" value="T2SS_GspF_sf"/>
</dbReference>